<proteinExistence type="inferred from homology"/>
<evidence type="ECO:0000313" key="3">
    <source>
        <dbReference type="EMBL" id="ACV07120.1"/>
    </source>
</evidence>
<keyword evidence="4" id="KW-1185">Reference proteome</keyword>
<protein>
    <submittedName>
        <fullName evidence="3">Uncharacterized conserved protein</fullName>
    </submittedName>
</protein>
<dbReference type="InterPro" id="IPR038390">
    <property type="entry name" value="Metal_Tscrpt_repr_sf"/>
</dbReference>
<organism evidence="3 4">
    <name type="scientific">Kytococcus sedentarius (strain ATCC 14392 / DSM 20547 / JCM 11482 / CCUG 33030 / NBRC 15357 / NCTC 11040 / CCM 314 / 541)</name>
    <name type="common">Micrococcus sedentarius</name>
    <dbReference type="NCBI Taxonomy" id="478801"/>
    <lineage>
        <taxon>Bacteria</taxon>
        <taxon>Bacillati</taxon>
        <taxon>Actinomycetota</taxon>
        <taxon>Actinomycetes</taxon>
        <taxon>Micrococcales</taxon>
        <taxon>Kytococcaceae</taxon>
        <taxon>Kytococcus</taxon>
    </lineage>
</organism>
<dbReference type="RefSeq" id="WP_015780056.1">
    <property type="nucleotide sequence ID" value="NC_013169.1"/>
</dbReference>
<dbReference type="PANTHER" id="PTHR33677:SF5">
    <property type="entry name" value="TRANSCRIPTIONAL REPRESSOR FRMR"/>
    <property type="match status" value="1"/>
</dbReference>
<dbReference type="eggNOG" id="COG1937">
    <property type="taxonomic scope" value="Bacteria"/>
</dbReference>
<dbReference type="GO" id="GO:0003677">
    <property type="term" value="F:DNA binding"/>
    <property type="evidence" value="ECO:0007669"/>
    <property type="project" value="InterPro"/>
</dbReference>
<dbReference type="InterPro" id="IPR003735">
    <property type="entry name" value="Metal_Tscrpt_repr"/>
</dbReference>
<name>C7NLC4_KYTSD</name>
<dbReference type="HOGENOM" id="CLU_130332_1_3_11"/>
<dbReference type="Pfam" id="PF02583">
    <property type="entry name" value="Trns_repr_metal"/>
    <property type="match status" value="1"/>
</dbReference>
<sequence>MHLPPEETAPVLNRLRRARGQLDAVIRMLEEEQDCRAVMTQLAAASKAVDRAGFTLVATGMRHCLVEEDRENREDATGADGGADDPNRLTLAQMEKLFLTLT</sequence>
<evidence type="ECO:0000256" key="2">
    <source>
        <dbReference type="ARBA" id="ARBA00023008"/>
    </source>
</evidence>
<gene>
    <name evidence="3" type="ordered locus">Ksed_21310</name>
</gene>
<dbReference type="EMBL" id="CP001686">
    <property type="protein sequence ID" value="ACV07120.1"/>
    <property type="molecule type" value="Genomic_DNA"/>
</dbReference>
<reference evidence="3 4" key="1">
    <citation type="journal article" date="2009" name="Stand. Genomic Sci.">
        <title>Complete genome sequence of Kytococcus sedentarius type strain (541).</title>
        <authorList>
            <person name="Sims D."/>
            <person name="Brettin T."/>
            <person name="Detter J.C."/>
            <person name="Han C."/>
            <person name="Lapidus A."/>
            <person name="Copeland A."/>
            <person name="Glavina Del Rio T."/>
            <person name="Nolan M."/>
            <person name="Chen F."/>
            <person name="Lucas S."/>
            <person name="Tice H."/>
            <person name="Cheng J.F."/>
            <person name="Bruce D."/>
            <person name="Goodwin L."/>
            <person name="Pitluck S."/>
            <person name="Ovchinnikova G."/>
            <person name="Pati A."/>
            <person name="Ivanova N."/>
            <person name="Mavrommatis K."/>
            <person name="Chen A."/>
            <person name="Palaniappan K."/>
            <person name="D'haeseleer P."/>
            <person name="Chain P."/>
            <person name="Bristow J."/>
            <person name="Eisen J.A."/>
            <person name="Markowitz V."/>
            <person name="Hugenholtz P."/>
            <person name="Schneider S."/>
            <person name="Goker M."/>
            <person name="Pukall R."/>
            <person name="Kyrpides N.C."/>
            <person name="Klenk H.P."/>
        </authorList>
    </citation>
    <scope>NUCLEOTIDE SEQUENCE [LARGE SCALE GENOMIC DNA]</scope>
    <source>
        <strain evidence="4">ATCC 14392 / DSM 20547 / JCM 11482 / CCUG 33030 / NBRC 15357 / NCTC 11040 / CCM 314 / 541</strain>
    </source>
</reference>
<dbReference type="PANTHER" id="PTHR33677">
    <property type="entry name" value="TRANSCRIPTIONAL REPRESSOR FRMR-RELATED"/>
    <property type="match status" value="1"/>
</dbReference>
<dbReference type="Gene3D" id="1.20.58.1000">
    <property type="entry name" value="Metal-sensitive repressor, helix protomer"/>
    <property type="match status" value="1"/>
</dbReference>
<dbReference type="AlphaFoldDB" id="C7NLC4"/>
<dbReference type="KEGG" id="kse:Ksed_21310"/>
<accession>C7NLC4</accession>
<dbReference type="GO" id="GO:0046872">
    <property type="term" value="F:metal ion binding"/>
    <property type="evidence" value="ECO:0007669"/>
    <property type="project" value="InterPro"/>
</dbReference>
<dbReference type="STRING" id="478801.Ksed_21310"/>
<dbReference type="GO" id="GO:0045892">
    <property type="term" value="P:negative regulation of DNA-templated transcription"/>
    <property type="evidence" value="ECO:0007669"/>
    <property type="project" value="UniProtKB-ARBA"/>
</dbReference>
<evidence type="ECO:0000313" key="4">
    <source>
        <dbReference type="Proteomes" id="UP000006666"/>
    </source>
</evidence>
<comment type="similarity">
    <text evidence="1">Belongs to the CsoR family.</text>
</comment>
<dbReference type="Proteomes" id="UP000006666">
    <property type="component" value="Chromosome"/>
</dbReference>
<keyword evidence="2" id="KW-0186">Copper</keyword>
<evidence type="ECO:0000256" key="1">
    <source>
        <dbReference type="ARBA" id="ARBA00005428"/>
    </source>
</evidence>
<dbReference type="CDD" id="cd10148">
    <property type="entry name" value="CsoR-like_DUF156"/>
    <property type="match status" value="1"/>
</dbReference>